<dbReference type="RefSeq" id="WP_382423518.1">
    <property type="nucleotide sequence ID" value="NZ_JBHSCW010000011.1"/>
</dbReference>
<evidence type="ECO:0000313" key="3">
    <source>
        <dbReference type="Proteomes" id="UP001595799"/>
    </source>
</evidence>
<evidence type="ECO:0000256" key="1">
    <source>
        <dbReference type="SAM" id="SignalP"/>
    </source>
</evidence>
<dbReference type="NCBIfam" id="TIGR02122">
    <property type="entry name" value="TRAP_TAXI"/>
    <property type="match status" value="1"/>
</dbReference>
<feature type="signal peptide" evidence="1">
    <location>
        <begin position="1"/>
        <end position="28"/>
    </location>
</feature>
<reference evidence="3" key="1">
    <citation type="journal article" date="2019" name="Int. J. Syst. Evol. Microbiol.">
        <title>The Global Catalogue of Microorganisms (GCM) 10K type strain sequencing project: providing services to taxonomists for standard genome sequencing and annotation.</title>
        <authorList>
            <consortium name="The Broad Institute Genomics Platform"/>
            <consortium name="The Broad Institute Genome Sequencing Center for Infectious Disease"/>
            <person name="Wu L."/>
            <person name="Ma J."/>
        </authorList>
    </citation>
    <scope>NUCLEOTIDE SEQUENCE [LARGE SCALE GENOMIC DNA]</scope>
    <source>
        <strain evidence="3">CECT 8472</strain>
    </source>
</reference>
<comment type="caution">
    <text evidence="2">The sequence shown here is derived from an EMBL/GenBank/DDBJ whole genome shotgun (WGS) entry which is preliminary data.</text>
</comment>
<dbReference type="InterPro" id="IPR011852">
    <property type="entry name" value="TRAP_TAXI"/>
</dbReference>
<dbReference type="Gene3D" id="3.40.190.10">
    <property type="entry name" value="Periplasmic binding protein-like II"/>
    <property type="match status" value="2"/>
</dbReference>
<organism evidence="2 3">
    <name type="scientific">Fodinicurvata halophila</name>
    <dbReference type="NCBI Taxonomy" id="1419723"/>
    <lineage>
        <taxon>Bacteria</taxon>
        <taxon>Pseudomonadati</taxon>
        <taxon>Pseudomonadota</taxon>
        <taxon>Alphaproteobacteria</taxon>
        <taxon>Rhodospirillales</taxon>
        <taxon>Rhodovibrionaceae</taxon>
        <taxon>Fodinicurvata</taxon>
    </lineage>
</organism>
<dbReference type="EMBL" id="JBHSCW010000011">
    <property type="protein sequence ID" value="MFC4353143.1"/>
    <property type="molecule type" value="Genomic_DNA"/>
</dbReference>
<dbReference type="SUPFAM" id="SSF53850">
    <property type="entry name" value="Periplasmic binding protein-like II"/>
    <property type="match status" value="1"/>
</dbReference>
<keyword evidence="3" id="KW-1185">Reference proteome</keyword>
<feature type="chain" id="PRO_5045180664" evidence="1">
    <location>
        <begin position="29"/>
        <end position="334"/>
    </location>
</feature>
<dbReference type="Pfam" id="PF16868">
    <property type="entry name" value="NMT1_3"/>
    <property type="match status" value="1"/>
</dbReference>
<dbReference type="Proteomes" id="UP001595799">
    <property type="component" value="Unassembled WGS sequence"/>
</dbReference>
<proteinExistence type="predicted"/>
<name>A0ABV8URP9_9PROT</name>
<dbReference type="PANTHER" id="PTHR42941">
    <property type="entry name" value="SLL1037 PROTEIN"/>
    <property type="match status" value="1"/>
</dbReference>
<protein>
    <submittedName>
        <fullName evidence="2">TAXI family TRAP transporter solute-binding subunit</fullName>
    </submittedName>
</protein>
<sequence>MKFSYLTKLGTASAALVMASAMASGAIAQDTSDWPDSVTVGTASQGGTYFIYGAGWADLVQEELDIRTSSEATGGPVQNMALVNAGDLEFGMTTMGPGYDSWIGENEIAPGVEMRDVRALFPMYQTPFQIIALADSGIDSVDDLDGATVGVGPRGGTPGTYFPRFFEQLGIDIEPQYGGASDLGSQLQDGLIDAFAFGAGIPIAAFSEVAAQRDVNIFSFNDEQIQTLLDENPSLAPFTVPGDTYDAIQEDQDTVAMWNFAIANKEIPKSLGYEIMKVVLDNNDRMMEVHKSAKETLPKHYDKNSFMYFHPGAVQYFREKGYEIDEDLIPPEMK</sequence>
<dbReference type="PANTHER" id="PTHR42941:SF1">
    <property type="entry name" value="SLL1037 PROTEIN"/>
    <property type="match status" value="1"/>
</dbReference>
<keyword evidence="1" id="KW-0732">Signal</keyword>
<accession>A0ABV8URP9</accession>
<evidence type="ECO:0000313" key="2">
    <source>
        <dbReference type="EMBL" id="MFC4353143.1"/>
    </source>
</evidence>
<gene>
    <name evidence="2" type="ORF">ACFOW6_16455</name>
</gene>